<protein>
    <recommendedName>
        <fullName evidence="3">ApeA N-terminal domain-containing protein</fullName>
    </recommendedName>
</protein>
<keyword evidence="2" id="KW-1185">Reference proteome</keyword>
<dbReference type="RefSeq" id="WP_264225258.1">
    <property type="nucleotide sequence ID" value="NZ_CP107716.1"/>
</dbReference>
<name>A0ABY6ILY5_9HYPH</name>
<dbReference type="EMBL" id="CP107716">
    <property type="protein sequence ID" value="UYQ71608.1"/>
    <property type="molecule type" value="Genomic_DNA"/>
</dbReference>
<evidence type="ECO:0008006" key="3">
    <source>
        <dbReference type="Google" id="ProtNLM"/>
    </source>
</evidence>
<proteinExistence type="predicted"/>
<organism evidence="1 2">
    <name type="scientific">Pelagibacterium flavum</name>
    <dbReference type="NCBI Taxonomy" id="2984530"/>
    <lineage>
        <taxon>Bacteria</taxon>
        <taxon>Pseudomonadati</taxon>
        <taxon>Pseudomonadota</taxon>
        <taxon>Alphaproteobacteria</taxon>
        <taxon>Hyphomicrobiales</taxon>
        <taxon>Devosiaceae</taxon>
        <taxon>Pelagibacterium</taxon>
    </lineage>
</organism>
<accession>A0ABY6ILY5</accession>
<reference evidence="1" key="1">
    <citation type="submission" date="2022-10" db="EMBL/GenBank/DDBJ databases">
        <title>YIM 151497 complete genome.</title>
        <authorList>
            <person name="Chen X."/>
        </authorList>
    </citation>
    <scope>NUCLEOTIDE SEQUENCE</scope>
    <source>
        <strain evidence="1">YIM 151497</strain>
    </source>
</reference>
<evidence type="ECO:0000313" key="1">
    <source>
        <dbReference type="EMBL" id="UYQ71608.1"/>
    </source>
</evidence>
<evidence type="ECO:0000313" key="2">
    <source>
        <dbReference type="Proteomes" id="UP001163882"/>
    </source>
</evidence>
<dbReference type="Proteomes" id="UP001163882">
    <property type="component" value="Chromosome"/>
</dbReference>
<gene>
    <name evidence="1" type="ORF">OF122_16425</name>
</gene>
<sequence length="216" mass="24193">MPDQTTIKIEGSFKLTHLKPDAHTFLIPLKDDVAMLIGQIVVYWGAFEVRMDVMIEAISERLYKSPPQGWKRLAFKKRKELFRDLMREYTAALFPDLTQTFDQICGNAADLHWRRNLVAHGYYELGGDGEDDEAGAQGASYTAHGEVKGKSKSLPVTPDILEKLWHDIAHLNGALLVAINFMGGKVSSAGFVIPDKDLLQDQQSGNFRLLAISDKF</sequence>